<dbReference type="AlphaFoldDB" id="X0ZSJ8"/>
<feature type="non-terminal residue" evidence="1">
    <location>
        <position position="37"/>
    </location>
</feature>
<sequence>MATVGVTSFSQLKEKAEAYLPAEKITVVEEAYRFAVE</sequence>
<reference evidence="1" key="1">
    <citation type="journal article" date="2014" name="Front. Microbiol.">
        <title>High frequency of phylogenetically diverse reductive dehalogenase-homologous genes in deep subseafloor sedimentary metagenomes.</title>
        <authorList>
            <person name="Kawai M."/>
            <person name="Futagami T."/>
            <person name="Toyoda A."/>
            <person name="Takaki Y."/>
            <person name="Nishi S."/>
            <person name="Hori S."/>
            <person name="Arai W."/>
            <person name="Tsubouchi T."/>
            <person name="Morono Y."/>
            <person name="Uchiyama I."/>
            <person name="Ito T."/>
            <person name="Fujiyama A."/>
            <person name="Inagaki F."/>
            <person name="Takami H."/>
        </authorList>
    </citation>
    <scope>NUCLEOTIDE SEQUENCE</scope>
    <source>
        <strain evidence="1">Expedition CK06-06</strain>
    </source>
</reference>
<protein>
    <submittedName>
        <fullName evidence="1">Uncharacterized protein</fullName>
    </submittedName>
</protein>
<organism evidence="1">
    <name type="scientific">marine sediment metagenome</name>
    <dbReference type="NCBI Taxonomy" id="412755"/>
    <lineage>
        <taxon>unclassified sequences</taxon>
        <taxon>metagenomes</taxon>
        <taxon>ecological metagenomes</taxon>
    </lineage>
</organism>
<evidence type="ECO:0000313" key="1">
    <source>
        <dbReference type="EMBL" id="GAG51206.1"/>
    </source>
</evidence>
<dbReference type="EMBL" id="BARS01052073">
    <property type="protein sequence ID" value="GAG51206.1"/>
    <property type="molecule type" value="Genomic_DNA"/>
</dbReference>
<proteinExistence type="predicted"/>
<gene>
    <name evidence="1" type="ORF">S01H1_77476</name>
</gene>
<name>X0ZSJ8_9ZZZZ</name>
<comment type="caution">
    <text evidence="1">The sequence shown here is derived from an EMBL/GenBank/DDBJ whole genome shotgun (WGS) entry which is preliminary data.</text>
</comment>
<accession>X0ZSJ8</accession>